<name>A0A164U0V5_9AGAM</name>
<sequence>MILQCPHCHAKHWDGERLSHSSRVRPLFGMCCKSGKTELPALEEPPELLSNLLTGADAVSKNFRRHIRQYNAAFAFTSLVTWTGPSNSSVKLDESLFAGTGSYAFRIHGMLAHCTGGLLPEPDQPVRYAQIYIIDSSEDAVNIRIQNNVAAQRGRQATADQFIDPDVWRELQAMIEEHHPYVQLYKQAYQIMREKPPEEQRDLQVHLRFKKHTDRRRYNLPNVADGEIAAILPGPGNIGAESRDIILRLHDGPLYRISDRHPAYHTLHYVLLFPKGELGWHEEIPLRDQDEAGRYKKVILMFMQHRLHPRDDQPETIFRAGKLFHQYIVDGWACIEQSDLFYLRTHQKQLRADSYRGLADVLNANDEAQPENIGQPVILPSSFINSPRSMMQLFQDAMAICRYFIHPDLFLTMTANP</sequence>
<accession>A0A164U0V5</accession>
<dbReference type="PANTHER" id="PTHR45786:SF74">
    <property type="entry name" value="ATP-DEPENDENT DNA HELICASE"/>
    <property type="match status" value="1"/>
</dbReference>
<evidence type="ECO:0000313" key="2">
    <source>
        <dbReference type="EMBL" id="KZS92817.1"/>
    </source>
</evidence>
<evidence type="ECO:0000259" key="1">
    <source>
        <dbReference type="Pfam" id="PF14214"/>
    </source>
</evidence>
<dbReference type="STRING" id="1314777.A0A164U0V5"/>
<organism evidence="2 3">
    <name type="scientific">Sistotremastrum niveocremeum HHB9708</name>
    <dbReference type="NCBI Taxonomy" id="1314777"/>
    <lineage>
        <taxon>Eukaryota</taxon>
        <taxon>Fungi</taxon>
        <taxon>Dikarya</taxon>
        <taxon>Basidiomycota</taxon>
        <taxon>Agaricomycotina</taxon>
        <taxon>Agaricomycetes</taxon>
        <taxon>Sistotremastrales</taxon>
        <taxon>Sistotremastraceae</taxon>
        <taxon>Sertulicium</taxon>
        <taxon>Sertulicium niveocremeum</taxon>
    </lineage>
</organism>
<evidence type="ECO:0000313" key="3">
    <source>
        <dbReference type="Proteomes" id="UP000076722"/>
    </source>
</evidence>
<dbReference type="InterPro" id="IPR025476">
    <property type="entry name" value="Helitron_helicase-like"/>
</dbReference>
<dbReference type="EMBL" id="KV419409">
    <property type="protein sequence ID" value="KZS92817.1"/>
    <property type="molecule type" value="Genomic_DNA"/>
</dbReference>
<dbReference type="PANTHER" id="PTHR45786">
    <property type="entry name" value="DNA BINDING PROTEIN-LIKE"/>
    <property type="match status" value="1"/>
</dbReference>
<dbReference type="OrthoDB" id="2272314at2759"/>
<feature type="domain" description="Helitron helicase-like" evidence="1">
    <location>
        <begin position="302"/>
        <end position="417"/>
    </location>
</feature>
<feature type="non-terminal residue" evidence="2">
    <location>
        <position position="417"/>
    </location>
</feature>
<gene>
    <name evidence="2" type="ORF">SISNIDRAFT_412216</name>
</gene>
<dbReference type="AlphaFoldDB" id="A0A164U0V5"/>
<proteinExistence type="predicted"/>
<reference evidence="2 3" key="1">
    <citation type="journal article" date="2016" name="Mol. Biol. Evol.">
        <title>Comparative Genomics of Early-Diverging Mushroom-Forming Fungi Provides Insights into the Origins of Lignocellulose Decay Capabilities.</title>
        <authorList>
            <person name="Nagy L.G."/>
            <person name="Riley R."/>
            <person name="Tritt A."/>
            <person name="Adam C."/>
            <person name="Daum C."/>
            <person name="Floudas D."/>
            <person name="Sun H."/>
            <person name="Yadav J.S."/>
            <person name="Pangilinan J."/>
            <person name="Larsson K.H."/>
            <person name="Matsuura K."/>
            <person name="Barry K."/>
            <person name="Labutti K."/>
            <person name="Kuo R."/>
            <person name="Ohm R.A."/>
            <person name="Bhattacharya S.S."/>
            <person name="Shirouzu T."/>
            <person name="Yoshinaga Y."/>
            <person name="Martin F.M."/>
            <person name="Grigoriev I.V."/>
            <person name="Hibbett D.S."/>
        </authorList>
    </citation>
    <scope>NUCLEOTIDE SEQUENCE [LARGE SCALE GENOMIC DNA]</scope>
    <source>
        <strain evidence="2 3">HHB9708</strain>
    </source>
</reference>
<keyword evidence="3" id="KW-1185">Reference proteome</keyword>
<dbReference type="Proteomes" id="UP000076722">
    <property type="component" value="Unassembled WGS sequence"/>
</dbReference>
<protein>
    <recommendedName>
        <fullName evidence="1">Helitron helicase-like domain-containing protein</fullName>
    </recommendedName>
</protein>
<dbReference type="Pfam" id="PF14214">
    <property type="entry name" value="Helitron_like_N"/>
    <property type="match status" value="1"/>
</dbReference>